<dbReference type="Gene3D" id="3.30.70.3290">
    <property type="match status" value="2"/>
</dbReference>
<dbReference type="InterPro" id="IPR020806">
    <property type="entry name" value="PKS_PP-bd"/>
</dbReference>
<organism evidence="10 11">
    <name type="scientific">Lentzea guizhouensis</name>
    <dbReference type="NCBI Taxonomy" id="1586287"/>
    <lineage>
        <taxon>Bacteria</taxon>
        <taxon>Bacillati</taxon>
        <taxon>Actinomycetota</taxon>
        <taxon>Actinomycetes</taxon>
        <taxon>Pseudonocardiales</taxon>
        <taxon>Pseudonocardiaceae</taxon>
        <taxon>Lentzea</taxon>
    </lineage>
</organism>
<name>A0A1B2HXB5_9PSEU</name>
<dbReference type="PROSITE" id="PS50075">
    <property type="entry name" value="CARRIER"/>
    <property type="match status" value="2"/>
</dbReference>
<dbReference type="SMART" id="SM00823">
    <property type="entry name" value="PKS_PP"/>
    <property type="match status" value="2"/>
</dbReference>
<evidence type="ECO:0000256" key="4">
    <source>
        <dbReference type="ARBA" id="ARBA00022737"/>
    </source>
</evidence>
<dbReference type="EMBL" id="CP016793">
    <property type="protein sequence ID" value="ANZ42362.1"/>
    <property type="molecule type" value="Genomic_DNA"/>
</dbReference>
<accession>A0A1B2HXB5</accession>
<feature type="domain" description="Ketosynthase family 3 (KS3)" evidence="9">
    <location>
        <begin position="2786"/>
        <end position="2915"/>
    </location>
</feature>
<protein>
    <recommendedName>
        <fullName evidence="12">SDR family NAD(P)-dependent oxidoreductase</fullName>
    </recommendedName>
</protein>
<sequence length="2915" mass="307446">MRSATIRSWSWAWPAGSPAGSRRRKSCGSWWSTGVDAITEFPADRGWDLDALFSGNEVGTSSTRLGGFLHDAGDFDPAFFGMSPREALATDSQQRLLLETAWEAFERAGIDPVSLRGSATGVFAGVMYNDYAQLLGGEFEGHHGTGSSPSVASGRVSYVLGLEGPAVTIDTACSSSLVAMHLAAQSLRSGESSLALAGGVAVMSTPATFIEISRQRGVSADGRCKAFSEGADGTGFSEGVGLLVLERQSDALRNGHNVLAVLRGTAVNQDGASNGLTAPNGPSQQRVIRSALASAGLAPGDVDAVEAHGTGTSLGDPIEAQALLAVYGQDRSEPLYLGSVKSNIGHTQSAAGVAGVIKMVQALRHGMLPRTLHVSAPSSHIEWDAGAVSLLTSAREWPAVSRPRRAGVSSFGISGTNAHVILEAPGSGIPPISSVPAETAGQGTSAESVDNSAGVDNSGVVDLRDAGLSASRGTIGVGTSRPPKGAPLVVSAKSSASLRAQVERIKAVVAGGADVNDVGFSLLARSRFDHRAVIIGDDVVEGTTVEAGPGPVFVFPGQGSQWHGMAVDMLDQDETFARWMREADEAIARYVDWSVRDVLRGGPELLERIEVLQPVLFAIMISLAQTWRANGVEPAAVVGHSQGEIAAAYIAGALDLDQAARIVVKRSQLFADELVGNGAVASIALPAGEVSELLPQELAIAGVNSPHACTVAGAVAELEKFVESCTARDVRARIIGSTVASHCAQVDRLRDRILELFADIKPRTSTVPFYSTVTATRIDTATLDNEYWFQNARQPVSFAKVVDQLVTDGHRVLIESSAHPVLMLPAQQTAEAKGAEIVAIGSLRRDQGDRFTTSLAEAWVAGLGVEWRISGHRIPLPTYPFDHQRFWPEPLVKDTSDPVDAEFWELVDNGGLTEIGVQQDVAHTLAQWRNRRKSESTMDTWRYRDQWTPITVSGSPQGQWLVVTAGTNADDVLNALNATHLDVDEQISRADLIARLPETIDGVIAMTGLRATITLVQALAEAGVTAPVWAVTRNAVAVGDEPVDPAQTAIWGLGRVAALDLPRRWGGLIDLPENVDPQRLAAVLTGTEDQVAIRANGVFARRLIRTTAHHSPDFQATGTVLITGGTGALGGHVARWMAEAGADHLVLTSRRGPDAPGAAELKAELEAMGPRVTIAACDAADRTALTELLQGIDDLTTVVHAAGIGTGDAPIDEIRYEDVEALLDTKITAARHLHELAPTARFILFSSGAASWGSGGQPAYGAANAYLDGLAHLRRSQGLKATSIAWGAWADAGMAADHGMYEALQRIGIGAMPPELAMKVLRQAVADDQTQLTVTNIDWARFAPSFTAERPSPLLAGIPEVRAALAEEPVEESELKQRLARLTDAERDRALLDLVRAEAAKTLGYAESDQVPVGRAFRELGFDSVTAVEMRNRLKTATGLALPATLVFDYPTATTLAQHLRDELFGGAQQVEVRAAMITTDDPIAIVGIGCRYPGGVTTPEALWELVFEGRDVISTFPTDRGWDLGNLTSSTFEGGFLDAVADFDAGFFGISPREAVVMDPQQRLLLETSWEALERAGIDPGTLKGSLTGVFVGTTGQDYESLLNRSLEETGPYATTAFSASVLSGRISYLLGLEGPAVTIDTACSSSLVAMHWAAHALRNGECDLALAGGVAVMTTPNAYTAFTSAGGLAPDGRCKAFAEAADGTGWSEGAGVVLLERLSDARRNGHEVLAVLRGSAINQDGASNGLTAPNGPSQQRVIRQALANAGLRPSEVDAVEAHGTGTTLGDPIEAQAVLATYGQDRSEPLLLGSIKSNLGHPQSAGGVAGVIKMVMALRNGVLPRTLHVDAPSSNVEWQTGNVELLTERREWPANGHPRRAGVSSFGVSGTNAHVIIEEAPDHVPPTPEVTTSAAVVPLVVSGRSEDALADQLARLGTVGAAPLDLAYSLAVSRGHFEHRVVLVDGVEIARGEAAERYLALLFTGQGSQRLGMGRELYERFPVFAAAFDEVLAHLDPALRSVMWGEDAEALHRTGNAQPAIFALEVALYRLAESLGIRADRLAGHSIGEIAAAHVAGVFGLEDACRLITARASLMQALPSGGAMVAIEAAEDEITLTDGVSIAAVNGPEAVVIAGVEDEVLAIAARFGDRRTKRLAVSHAFHSPLMDPMLDDFRAAISGIEFRAPQITLVVNGDVTSAEYWVRHVREAVRFHDIVRALDGSTFLEIGPDGVLSAMVSGVPLLRKDRGEEQALVAGLARLHVSGARVDWAALFEGTGARRVSLPTYAFQHERYWPTVLDAQPPVKSSVDSWRHRESWERIEPSGAVGGTWLVVGAGDFADEVAAAINGTVVAELPETPFDGIVSLLALDSSVDENGVPGGVIATMKLIQTLARRGVSAPVWVLTRGAATSATQGAVWGLGRVAALELPAQWGGLVDVTGDVGALAGVLAGDETEVEIRADGVFARRYDAAAPTDAMWEPHGTVIVTGGTGALGTHVARDLKARGVEKIVLVSRRGLDAPGAAELRDELGAEIVACDVADRAAVASLLRSHSPDAIVHTAGVLSDGVLEGLALERFADVFRSKVASALVLDELTRSLELDAFVLFSSVAGALGNPGQANYAAANAALDAIARDRRAAGLPATSIAWGAWAGAGMADAVGADHAITMRPELAVEAMWRAVAEDAPTVAIAILPEKPKARKKVVASGDVLEVVRTAVAGVLGYAGPHAVAADKEFRDLGFDSLTAVELRNQLSAATGKTLPASLVYDYPTPRRLADHLRGGAVEEEVTAARADEPIAIVGMACRFPGDVNTPEELWQLLLDGRDGMGAFPVDRDWDVESVLATSVTREAGFLSGTADFDPAFFGISPREALAMDPQQRFLLETTWEAPRARWRRPSLVARFADWCVCGHQRPGLRHFAHVLR</sequence>
<dbReference type="GO" id="GO:0031177">
    <property type="term" value="F:phosphopantetheine binding"/>
    <property type="evidence" value="ECO:0007669"/>
    <property type="project" value="InterPro"/>
</dbReference>
<evidence type="ECO:0000259" key="9">
    <source>
        <dbReference type="PROSITE" id="PS52004"/>
    </source>
</evidence>
<dbReference type="CDD" id="cd08952">
    <property type="entry name" value="KR_1_SDR_x"/>
    <property type="match status" value="2"/>
</dbReference>
<dbReference type="InterPro" id="IPR020841">
    <property type="entry name" value="PKS_Beta-ketoAc_synthase_dom"/>
</dbReference>
<dbReference type="Gene3D" id="1.10.1200.10">
    <property type="entry name" value="ACP-like"/>
    <property type="match status" value="2"/>
</dbReference>
<dbReference type="InterPro" id="IPR018201">
    <property type="entry name" value="Ketoacyl_synth_AS"/>
</dbReference>
<dbReference type="InterPro" id="IPR014031">
    <property type="entry name" value="Ketoacyl_synth_C"/>
</dbReference>
<evidence type="ECO:0000259" key="8">
    <source>
        <dbReference type="PROSITE" id="PS50075"/>
    </source>
</evidence>
<dbReference type="SUPFAM" id="SSF51735">
    <property type="entry name" value="NAD(P)-binding Rossmann-fold domains"/>
    <property type="match status" value="4"/>
</dbReference>
<dbReference type="SUPFAM" id="SSF53901">
    <property type="entry name" value="Thiolase-like"/>
    <property type="match status" value="3"/>
</dbReference>
<dbReference type="Pfam" id="PF00550">
    <property type="entry name" value="PP-binding"/>
    <property type="match status" value="2"/>
</dbReference>
<keyword evidence="4" id="KW-0677">Repeat</keyword>
<dbReference type="InterPro" id="IPR009081">
    <property type="entry name" value="PP-bd_ACP"/>
</dbReference>
<keyword evidence="1" id="KW-0596">Phosphopantetheine</keyword>
<dbReference type="InterPro" id="IPR014030">
    <property type="entry name" value="Ketoacyl_synth_N"/>
</dbReference>
<keyword evidence="11" id="KW-1185">Reference proteome</keyword>
<dbReference type="Gene3D" id="3.40.366.10">
    <property type="entry name" value="Malonyl-Coenzyme A Acyl Carrier Protein, domain 2"/>
    <property type="match status" value="2"/>
</dbReference>
<evidence type="ECO:0000256" key="3">
    <source>
        <dbReference type="ARBA" id="ARBA00022679"/>
    </source>
</evidence>
<reference evidence="10 11" key="1">
    <citation type="submission" date="2016-07" db="EMBL/GenBank/DDBJ databases">
        <title>Complete genome sequence of the Lentzea guizhouensis DHS C013.</title>
        <authorList>
            <person name="Cao C."/>
        </authorList>
    </citation>
    <scope>NUCLEOTIDE SEQUENCE [LARGE SCALE GENOMIC DNA]</scope>
    <source>
        <strain evidence="10 11">DHS C013</strain>
    </source>
</reference>
<dbReference type="SUPFAM" id="SSF52151">
    <property type="entry name" value="FabD/lysophospholipase-like"/>
    <property type="match status" value="2"/>
</dbReference>
<dbReference type="Pfam" id="PF00109">
    <property type="entry name" value="ketoacyl-synt"/>
    <property type="match status" value="3"/>
</dbReference>
<dbReference type="GO" id="GO:0004315">
    <property type="term" value="F:3-oxoacyl-[acyl-carrier-protein] synthase activity"/>
    <property type="evidence" value="ECO:0007669"/>
    <property type="project" value="InterPro"/>
</dbReference>
<feature type="region of interest" description="Disordered" evidence="7">
    <location>
        <begin position="436"/>
        <end position="455"/>
    </location>
</feature>
<dbReference type="SMART" id="SM01294">
    <property type="entry name" value="PKS_PP_betabranch"/>
    <property type="match status" value="2"/>
</dbReference>
<dbReference type="SUPFAM" id="SSF47336">
    <property type="entry name" value="ACP-like"/>
    <property type="match status" value="2"/>
</dbReference>
<evidence type="ECO:0000313" key="10">
    <source>
        <dbReference type="EMBL" id="ANZ42362.1"/>
    </source>
</evidence>
<evidence type="ECO:0000256" key="6">
    <source>
        <dbReference type="ARBA" id="ARBA00023315"/>
    </source>
</evidence>
<evidence type="ECO:0000256" key="5">
    <source>
        <dbReference type="ARBA" id="ARBA00023268"/>
    </source>
</evidence>
<keyword evidence="2" id="KW-0597">Phosphoprotein</keyword>
<dbReference type="SMART" id="SM00822">
    <property type="entry name" value="PKS_KR"/>
    <property type="match status" value="2"/>
</dbReference>
<dbReference type="KEGG" id="led:BBK82_47050"/>
<dbReference type="SMART" id="SM00827">
    <property type="entry name" value="PKS_AT"/>
    <property type="match status" value="2"/>
</dbReference>
<dbReference type="GO" id="GO:0006633">
    <property type="term" value="P:fatty acid biosynthetic process"/>
    <property type="evidence" value="ECO:0007669"/>
    <property type="project" value="InterPro"/>
</dbReference>
<feature type="domain" description="Ketosynthase family 3 (KS3)" evidence="9">
    <location>
        <begin position="1"/>
        <end position="424"/>
    </location>
</feature>
<evidence type="ECO:0000256" key="1">
    <source>
        <dbReference type="ARBA" id="ARBA00022450"/>
    </source>
</evidence>
<dbReference type="NCBIfam" id="NF045894">
    <property type="entry name" value="PKS_plus_SDR"/>
    <property type="match status" value="1"/>
</dbReference>
<evidence type="ECO:0000256" key="7">
    <source>
        <dbReference type="SAM" id="MobiDB-lite"/>
    </source>
</evidence>
<gene>
    <name evidence="10" type="ORF">BBK82_47050</name>
</gene>
<dbReference type="PROSITE" id="PS52004">
    <property type="entry name" value="KS3_2"/>
    <property type="match status" value="3"/>
</dbReference>
<evidence type="ECO:0000256" key="2">
    <source>
        <dbReference type="ARBA" id="ARBA00022553"/>
    </source>
</evidence>
<dbReference type="InterPro" id="IPR013968">
    <property type="entry name" value="PKS_KR"/>
</dbReference>
<proteinExistence type="predicted"/>
<keyword evidence="5" id="KW-0511">Multifunctional enzyme</keyword>
<dbReference type="Pfam" id="PF16197">
    <property type="entry name" value="KAsynt_C_assoc"/>
    <property type="match status" value="1"/>
</dbReference>
<dbReference type="InterPro" id="IPR001227">
    <property type="entry name" value="Ac_transferase_dom_sf"/>
</dbReference>
<dbReference type="PANTHER" id="PTHR43775:SF51">
    <property type="entry name" value="INACTIVE PHENOLPHTHIOCEROL SYNTHESIS POLYKETIDE SYNTHASE TYPE I PKS1-RELATED"/>
    <property type="match status" value="1"/>
</dbReference>
<dbReference type="Pfam" id="PF08659">
    <property type="entry name" value="KR"/>
    <property type="match status" value="2"/>
</dbReference>
<dbReference type="PANTHER" id="PTHR43775">
    <property type="entry name" value="FATTY ACID SYNTHASE"/>
    <property type="match status" value="1"/>
</dbReference>
<dbReference type="InterPro" id="IPR036291">
    <property type="entry name" value="NAD(P)-bd_dom_sf"/>
</dbReference>
<dbReference type="STRING" id="1586287.BBK82_47050"/>
<dbReference type="Pfam" id="PF02801">
    <property type="entry name" value="Ketoacyl-synt_C"/>
    <property type="match status" value="2"/>
</dbReference>
<dbReference type="Gene3D" id="3.40.47.10">
    <property type="match status" value="3"/>
</dbReference>
<dbReference type="PROSITE" id="PS00012">
    <property type="entry name" value="PHOSPHOPANTETHEINE"/>
    <property type="match status" value="2"/>
</dbReference>
<dbReference type="CDD" id="cd00833">
    <property type="entry name" value="PKS"/>
    <property type="match status" value="2"/>
</dbReference>
<dbReference type="SMART" id="SM00825">
    <property type="entry name" value="PKS_KS"/>
    <property type="match status" value="2"/>
</dbReference>
<dbReference type="InterPro" id="IPR032821">
    <property type="entry name" value="PKS_assoc"/>
</dbReference>
<dbReference type="Proteomes" id="UP000093053">
    <property type="component" value="Chromosome"/>
</dbReference>
<evidence type="ECO:0008006" key="12">
    <source>
        <dbReference type="Google" id="ProtNLM"/>
    </source>
</evidence>
<dbReference type="InterPro" id="IPR014043">
    <property type="entry name" value="Acyl_transferase_dom"/>
</dbReference>
<dbReference type="FunFam" id="1.10.1200.10:FF:000007">
    <property type="entry name" value="Probable polyketide synthase pks17"/>
    <property type="match status" value="1"/>
</dbReference>
<dbReference type="InterPro" id="IPR016039">
    <property type="entry name" value="Thiolase-like"/>
</dbReference>
<feature type="compositionally biased region" description="Polar residues" evidence="7">
    <location>
        <begin position="441"/>
        <end position="455"/>
    </location>
</feature>
<dbReference type="PROSITE" id="PS00606">
    <property type="entry name" value="KS3_1"/>
    <property type="match status" value="2"/>
</dbReference>
<dbReference type="InterPro" id="IPR036736">
    <property type="entry name" value="ACP-like_sf"/>
</dbReference>
<dbReference type="GO" id="GO:0004312">
    <property type="term" value="F:fatty acid synthase activity"/>
    <property type="evidence" value="ECO:0007669"/>
    <property type="project" value="TreeGrafter"/>
</dbReference>
<feature type="domain" description="Carrier" evidence="8">
    <location>
        <begin position="1389"/>
        <end position="1464"/>
    </location>
</feature>
<keyword evidence="3" id="KW-0808">Transferase</keyword>
<dbReference type="InterPro" id="IPR006162">
    <property type="entry name" value="Ppantetheine_attach_site"/>
</dbReference>
<keyword evidence="6" id="KW-0012">Acyltransferase</keyword>
<feature type="domain" description="Ketosynthase family 3 (KS3)" evidence="9">
    <location>
        <begin position="1481"/>
        <end position="1896"/>
    </location>
</feature>
<dbReference type="Pfam" id="PF00698">
    <property type="entry name" value="Acyl_transf_1"/>
    <property type="match status" value="2"/>
</dbReference>
<dbReference type="InterPro" id="IPR057326">
    <property type="entry name" value="KR_dom"/>
</dbReference>
<dbReference type="InterPro" id="IPR016035">
    <property type="entry name" value="Acyl_Trfase/lysoPLipase"/>
</dbReference>
<dbReference type="SUPFAM" id="SSF55048">
    <property type="entry name" value="Probable ACP-binding domain of malonyl-CoA ACP transacylase"/>
    <property type="match status" value="2"/>
</dbReference>
<evidence type="ECO:0000313" key="11">
    <source>
        <dbReference type="Proteomes" id="UP000093053"/>
    </source>
</evidence>
<dbReference type="InterPro" id="IPR050091">
    <property type="entry name" value="PKS_NRPS_Biosynth_Enz"/>
</dbReference>
<feature type="domain" description="Carrier" evidence="8">
    <location>
        <begin position="2700"/>
        <end position="2775"/>
    </location>
</feature>
<dbReference type="FunFam" id="3.40.47.10:FF:000019">
    <property type="entry name" value="Polyketide synthase type I"/>
    <property type="match status" value="2"/>
</dbReference>
<dbReference type="InterPro" id="IPR016036">
    <property type="entry name" value="Malonyl_transacylase_ACP-bd"/>
</dbReference>
<dbReference type="Gene3D" id="3.40.50.720">
    <property type="entry name" value="NAD(P)-binding Rossmann-like Domain"/>
    <property type="match status" value="2"/>
</dbReference>